<dbReference type="Proteomes" id="UP000215002">
    <property type="component" value="Chromosome"/>
</dbReference>
<feature type="signal peptide" evidence="1">
    <location>
        <begin position="1"/>
        <end position="19"/>
    </location>
</feature>
<reference evidence="2 3" key="1">
    <citation type="submission" date="2017-08" db="EMBL/GenBank/DDBJ databases">
        <title>Complete genome sequence of Mucilaginibacter sp. strain BJC16-A31.</title>
        <authorList>
            <consortium name="Henan University of Science and Technology"/>
            <person name="You X."/>
        </authorList>
    </citation>
    <scope>NUCLEOTIDE SEQUENCE [LARGE SCALE GENOMIC DNA]</scope>
    <source>
        <strain evidence="2 3">BJC16-A31</strain>
    </source>
</reference>
<proteinExistence type="predicted"/>
<evidence type="ECO:0000313" key="2">
    <source>
        <dbReference type="EMBL" id="ASU35326.1"/>
    </source>
</evidence>
<sequence>MKKLVAILFLTLYMLSATEAHQLLKLPAVFKHYAEHQKENKHISFLKFLNMHYMHGSPKDKDYRKDMELPFKSADNCSASLSPTFINVVTQVFISKVIDIPVSTTNTHREDFIPSAYISNIWQPPKSC</sequence>
<name>A0A223NZR6_9SPHI</name>
<organism evidence="2 3">
    <name type="scientific">Mucilaginibacter xinganensis</name>
    <dbReference type="NCBI Taxonomy" id="1234841"/>
    <lineage>
        <taxon>Bacteria</taxon>
        <taxon>Pseudomonadati</taxon>
        <taxon>Bacteroidota</taxon>
        <taxon>Sphingobacteriia</taxon>
        <taxon>Sphingobacteriales</taxon>
        <taxon>Sphingobacteriaceae</taxon>
        <taxon>Mucilaginibacter</taxon>
    </lineage>
</organism>
<dbReference type="KEGG" id="muc:MuYL_3441"/>
<evidence type="ECO:0000313" key="3">
    <source>
        <dbReference type="Proteomes" id="UP000215002"/>
    </source>
</evidence>
<protein>
    <submittedName>
        <fullName evidence="2">Uncharacterized protein</fullName>
    </submittedName>
</protein>
<evidence type="ECO:0000256" key="1">
    <source>
        <dbReference type="SAM" id="SignalP"/>
    </source>
</evidence>
<keyword evidence="1" id="KW-0732">Signal</keyword>
<feature type="chain" id="PRO_5012240000" evidence="1">
    <location>
        <begin position="20"/>
        <end position="128"/>
    </location>
</feature>
<dbReference type="AlphaFoldDB" id="A0A223NZR6"/>
<dbReference type="OrthoDB" id="894042at2"/>
<gene>
    <name evidence="2" type="ORF">MuYL_3441</name>
</gene>
<dbReference type="EMBL" id="CP022743">
    <property type="protein sequence ID" value="ASU35326.1"/>
    <property type="molecule type" value="Genomic_DNA"/>
</dbReference>
<keyword evidence="3" id="KW-1185">Reference proteome</keyword>
<dbReference type="RefSeq" id="WP_094571526.1">
    <property type="nucleotide sequence ID" value="NZ_CP022743.1"/>
</dbReference>
<accession>A0A223NZR6</accession>